<proteinExistence type="predicted"/>
<dbReference type="Proteomes" id="UP001597262">
    <property type="component" value="Unassembled WGS sequence"/>
</dbReference>
<sequence>MIRGIFETHINVSNYIESALFYEKLLNIIPLHEDPIRKSKFYWVGKPGESMLGIRENYPSPLIQRQHFAFKVDLADILKARSYLEGLGIKSENFYGESSEKLIVFPFMPAVSIYFEDPDGHSVELLAMLEDASRPDLELMAWDEWEQLHGRKMPAFEKWL</sequence>
<dbReference type="RefSeq" id="WP_379318173.1">
    <property type="nucleotide sequence ID" value="NZ_JBHTLM010000004.1"/>
</dbReference>
<accession>A0ABW3RUF8</accession>
<evidence type="ECO:0000259" key="1">
    <source>
        <dbReference type="PROSITE" id="PS51819"/>
    </source>
</evidence>
<dbReference type="InterPro" id="IPR037523">
    <property type="entry name" value="VOC_core"/>
</dbReference>
<dbReference type="SUPFAM" id="SSF54593">
    <property type="entry name" value="Glyoxalase/Bleomycin resistance protein/Dihydroxybiphenyl dioxygenase"/>
    <property type="match status" value="1"/>
</dbReference>
<organism evidence="2 3">
    <name type="scientific">Paenibacillus puldeungensis</name>
    <dbReference type="NCBI Taxonomy" id="696536"/>
    <lineage>
        <taxon>Bacteria</taxon>
        <taxon>Bacillati</taxon>
        <taxon>Bacillota</taxon>
        <taxon>Bacilli</taxon>
        <taxon>Bacillales</taxon>
        <taxon>Paenibacillaceae</taxon>
        <taxon>Paenibacillus</taxon>
    </lineage>
</organism>
<evidence type="ECO:0000313" key="3">
    <source>
        <dbReference type="Proteomes" id="UP001597262"/>
    </source>
</evidence>
<keyword evidence="3" id="KW-1185">Reference proteome</keyword>
<dbReference type="EMBL" id="JBHTLM010000004">
    <property type="protein sequence ID" value="MFD1176118.1"/>
    <property type="molecule type" value="Genomic_DNA"/>
</dbReference>
<dbReference type="InterPro" id="IPR004360">
    <property type="entry name" value="Glyas_Fos-R_dOase_dom"/>
</dbReference>
<comment type="caution">
    <text evidence="2">The sequence shown here is derived from an EMBL/GenBank/DDBJ whole genome shotgun (WGS) entry which is preliminary data.</text>
</comment>
<dbReference type="InterPro" id="IPR029068">
    <property type="entry name" value="Glyas_Bleomycin-R_OHBP_Dase"/>
</dbReference>
<dbReference type="PROSITE" id="PS51819">
    <property type="entry name" value="VOC"/>
    <property type="match status" value="1"/>
</dbReference>
<gene>
    <name evidence="2" type="ORF">ACFQ3W_07380</name>
</gene>
<protein>
    <submittedName>
        <fullName evidence="2">VOC family protein</fullName>
    </submittedName>
</protein>
<reference evidence="3" key="1">
    <citation type="journal article" date="2019" name="Int. J. Syst. Evol. Microbiol.">
        <title>The Global Catalogue of Microorganisms (GCM) 10K type strain sequencing project: providing services to taxonomists for standard genome sequencing and annotation.</title>
        <authorList>
            <consortium name="The Broad Institute Genomics Platform"/>
            <consortium name="The Broad Institute Genome Sequencing Center for Infectious Disease"/>
            <person name="Wu L."/>
            <person name="Ma J."/>
        </authorList>
    </citation>
    <scope>NUCLEOTIDE SEQUENCE [LARGE SCALE GENOMIC DNA]</scope>
    <source>
        <strain evidence="3">CCUG 59189</strain>
    </source>
</reference>
<dbReference type="Pfam" id="PF00903">
    <property type="entry name" value="Glyoxalase"/>
    <property type="match status" value="1"/>
</dbReference>
<feature type="domain" description="VOC" evidence="1">
    <location>
        <begin position="4"/>
        <end position="128"/>
    </location>
</feature>
<dbReference type="Gene3D" id="3.10.180.10">
    <property type="entry name" value="2,3-Dihydroxybiphenyl 1,2-Dioxygenase, domain 1"/>
    <property type="match status" value="1"/>
</dbReference>
<name>A0ABW3RUF8_9BACL</name>
<evidence type="ECO:0000313" key="2">
    <source>
        <dbReference type="EMBL" id="MFD1176118.1"/>
    </source>
</evidence>